<dbReference type="SUPFAM" id="SSF53613">
    <property type="entry name" value="Ribokinase-like"/>
    <property type="match status" value="1"/>
</dbReference>
<dbReference type="Gene3D" id="3.40.1190.20">
    <property type="match status" value="1"/>
</dbReference>
<accession>A0A4Q0AJ81</accession>
<evidence type="ECO:0000313" key="1">
    <source>
        <dbReference type="EMBL" id="RWZ79260.1"/>
    </source>
</evidence>
<keyword evidence="2" id="KW-1185">Reference proteome</keyword>
<gene>
    <name evidence="1" type="ORF">EOT04_01945</name>
</gene>
<evidence type="ECO:0000313" key="2">
    <source>
        <dbReference type="Proteomes" id="UP000289269"/>
    </source>
</evidence>
<protein>
    <submittedName>
        <fullName evidence="1">Uncharacterized protein</fullName>
    </submittedName>
</protein>
<name>A0A4Q0AJ81_9BACT</name>
<dbReference type="InterPro" id="IPR029056">
    <property type="entry name" value="Ribokinase-like"/>
</dbReference>
<sequence length="268" mass="29125">MDLTFWQKQTSQSPLFPDIEWGKPQRRQAAGKLVIVGGNRSGFAAVAEAHQTALAAGAGECRVLLPDTLKSSLQRLLPPDTVFLESTPSGGLAKSALPRLLAAADWADGVLLAGDNGRNSETAILFETLLARSDRPLTVTRDSFDILSAALLQTANRPATLLVLAFAQLQKLFKTLYYPRPLIFSMSTANLADALHKFTITYPLAVAVLHREQLLVTRAGEVTSTPWQDPMEIWRGKTAARAATYWLWHPQKPLEAVTASLLAPVAST</sequence>
<dbReference type="EMBL" id="SCKW01000016">
    <property type="protein sequence ID" value="RWZ79260.1"/>
    <property type="molecule type" value="Genomic_DNA"/>
</dbReference>
<dbReference type="Proteomes" id="UP000289269">
    <property type="component" value="Unassembled WGS sequence"/>
</dbReference>
<proteinExistence type="predicted"/>
<comment type="caution">
    <text evidence="1">The sequence shown here is derived from an EMBL/GenBank/DDBJ whole genome shotgun (WGS) entry which is preliminary data.</text>
</comment>
<organism evidence="1 2">
    <name type="scientific">Candidatus Chaera renei</name>
    <dbReference type="NCBI Taxonomy" id="2506947"/>
    <lineage>
        <taxon>Bacteria</taxon>
        <taxon>Candidatus Saccharimonadota</taxon>
        <taxon>Candidatus Saccharimonadia</taxon>
        <taxon>Candidatus Saccharimonadales</taxon>
        <taxon>Candidatus Saccharimonadaceae</taxon>
        <taxon>Candidatus Chaera</taxon>
    </lineage>
</organism>
<reference evidence="1" key="1">
    <citation type="submission" date="2019-01" db="EMBL/GenBank/DDBJ databases">
        <title>Genomic signatures and co-occurrence patterns of the ultra-small Saccharimodia (Patescibacteria phylum) suggest a symbiotic lifestyle.</title>
        <authorList>
            <person name="Lemos L."/>
            <person name="Medeiros J."/>
            <person name="Andreote F."/>
            <person name="Fernandes G."/>
            <person name="Varani A."/>
            <person name="Oliveira G."/>
            <person name="Pylro V."/>
        </authorList>
    </citation>
    <scope>NUCLEOTIDE SEQUENCE [LARGE SCALE GENOMIC DNA]</scope>
    <source>
        <strain evidence="1">AMD01</strain>
    </source>
</reference>
<dbReference type="AlphaFoldDB" id="A0A4Q0AJ81"/>